<comment type="caution">
    <text evidence="2">The sequence shown here is derived from an EMBL/GenBank/DDBJ whole genome shotgun (WGS) entry which is preliminary data.</text>
</comment>
<gene>
    <name evidence="2" type="ORF">NPIL_686751</name>
</gene>
<protein>
    <submittedName>
        <fullName evidence="2">Uncharacterized protein</fullName>
    </submittedName>
</protein>
<evidence type="ECO:0000313" key="3">
    <source>
        <dbReference type="Proteomes" id="UP000887013"/>
    </source>
</evidence>
<feature type="region of interest" description="Disordered" evidence="1">
    <location>
        <begin position="1"/>
        <end position="21"/>
    </location>
</feature>
<evidence type="ECO:0000313" key="2">
    <source>
        <dbReference type="EMBL" id="GFT56661.1"/>
    </source>
</evidence>
<name>A0A8X6TW57_NEPPI</name>
<keyword evidence="3" id="KW-1185">Reference proteome</keyword>
<organism evidence="2 3">
    <name type="scientific">Nephila pilipes</name>
    <name type="common">Giant wood spider</name>
    <name type="synonym">Nephila maculata</name>
    <dbReference type="NCBI Taxonomy" id="299642"/>
    <lineage>
        <taxon>Eukaryota</taxon>
        <taxon>Metazoa</taxon>
        <taxon>Ecdysozoa</taxon>
        <taxon>Arthropoda</taxon>
        <taxon>Chelicerata</taxon>
        <taxon>Arachnida</taxon>
        <taxon>Araneae</taxon>
        <taxon>Araneomorphae</taxon>
        <taxon>Entelegynae</taxon>
        <taxon>Araneoidea</taxon>
        <taxon>Nephilidae</taxon>
        <taxon>Nephila</taxon>
    </lineage>
</organism>
<accession>A0A8X6TW57</accession>
<dbReference type="Proteomes" id="UP000887013">
    <property type="component" value="Unassembled WGS sequence"/>
</dbReference>
<reference evidence="2" key="1">
    <citation type="submission" date="2020-08" db="EMBL/GenBank/DDBJ databases">
        <title>Multicomponent nature underlies the extraordinary mechanical properties of spider dragline silk.</title>
        <authorList>
            <person name="Kono N."/>
            <person name="Nakamura H."/>
            <person name="Mori M."/>
            <person name="Yoshida Y."/>
            <person name="Ohtoshi R."/>
            <person name="Malay A.D."/>
            <person name="Moran D.A.P."/>
            <person name="Tomita M."/>
            <person name="Numata K."/>
            <person name="Arakawa K."/>
        </authorList>
    </citation>
    <scope>NUCLEOTIDE SEQUENCE</scope>
</reference>
<sequence length="78" mass="9175">MLQKNQNLHPHASEESEAESTCFRRIRTCIRMFQKNKSHNLPFCFSADLAFIHGAGVPSLFHHRGYFLFKQWMPHSVE</sequence>
<dbReference type="AlphaFoldDB" id="A0A8X6TW57"/>
<proteinExistence type="predicted"/>
<dbReference type="EMBL" id="BMAW01113369">
    <property type="protein sequence ID" value="GFT56661.1"/>
    <property type="molecule type" value="Genomic_DNA"/>
</dbReference>
<evidence type="ECO:0000256" key="1">
    <source>
        <dbReference type="SAM" id="MobiDB-lite"/>
    </source>
</evidence>